<comment type="caution">
    <text evidence="8">The sequence shown here is derived from an EMBL/GenBank/DDBJ whole genome shotgun (WGS) entry which is preliminary data.</text>
</comment>
<sequence length="396" mass="42665">MQNKQQQTQLTQPLILLMAFITGVAVSNLYYIQPIQSLVAQTFHVNTGAIGTVAMLTQVGYALGLLLIVPFGDVMSRYHLIIRMLILSLLSLLVAFLAPNFILFALSGLLIGLTSVVPQIIIPYAAVLAAPQKRGAVLGTILSGLLMGVLLSRSFSGIISSYVNWRWVYLLAVIAIGCLIILAAIKLPKDSRPKNGPSYWQTISSLPGLVRTQPLLREAAINGFFMFGTLSIFWSTLVFYMASPAYHLGSGTVGLLAILGAAGALAAPVIGRFADQKTPRFIIAVGLLMMTVSYLLFLFWGQYLPVMMLGIVLLDVGNQCGQVSNQTRVQALGEATSSRNNTVFMFAYFIGGASGSFFGALAWSLGGWAAVCYLALGCQIAALLVHFVLYRPKATR</sequence>
<evidence type="ECO:0000256" key="5">
    <source>
        <dbReference type="ARBA" id="ARBA00023136"/>
    </source>
</evidence>
<keyword evidence="5 6" id="KW-0472">Membrane</keyword>
<feature type="transmembrane region" description="Helical" evidence="6">
    <location>
        <begin position="248"/>
        <end position="269"/>
    </location>
</feature>
<evidence type="ECO:0000256" key="3">
    <source>
        <dbReference type="ARBA" id="ARBA00022692"/>
    </source>
</evidence>
<feature type="transmembrane region" description="Helical" evidence="6">
    <location>
        <begin position="136"/>
        <end position="155"/>
    </location>
</feature>
<dbReference type="RefSeq" id="WP_016264334.1">
    <property type="nucleotide sequence ID" value="NZ_CAKMCP010000003.1"/>
</dbReference>
<feature type="transmembrane region" description="Helical" evidence="6">
    <location>
        <begin position="219"/>
        <end position="242"/>
    </location>
</feature>
<dbReference type="CDD" id="cd17324">
    <property type="entry name" value="MFS_NepI_like"/>
    <property type="match status" value="1"/>
</dbReference>
<dbReference type="SUPFAM" id="SSF103473">
    <property type="entry name" value="MFS general substrate transporter"/>
    <property type="match status" value="1"/>
</dbReference>
<feature type="transmembrane region" description="Helical" evidence="6">
    <location>
        <begin position="12"/>
        <end position="31"/>
    </location>
</feature>
<feature type="domain" description="Major facilitator superfamily (MFS) profile" evidence="7">
    <location>
        <begin position="11"/>
        <end position="393"/>
    </location>
</feature>
<feature type="transmembrane region" description="Helical" evidence="6">
    <location>
        <begin position="80"/>
        <end position="98"/>
    </location>
</feature>
<dbReference type="PANTHER" id="PTHR42910:SF1">
    <property type="entry name" value="MAJOR FACILITATOR SUPERFAMILY (MFS) PROFILE DOMAIN-CONTAINING PROTEIN"/>
    <property type="match status" value="1"/>
</dbReference>
<organism evidence="8 9">
    <name type="scientific">Latilactobacillus sakei</name>
    <name type="common">Lactobacillus sakei</name>
    <dbReference type="NCBI Taxonomy" id="1599"/>
    <lineage>
        <taxon>Bacteria</taxon>
        <taxon>Bacillati</taxon>
        <taxon>Bacillota</taxon>
        <taxon>Bacilli</taxon>
        <taxon>Lactobacillales</taxon>
        <taxon>Lactobacillaceae</taxon>
        <taxon>Latilactobacillus</taxon>
    </lineage>
</organism>
<dbReference type="InterPro" id="IPR036259">
    <property type="entry name" value="MFS_trans_sf"/>
</dbReference>
<dbReference type="Pfam" id="PF07690">
    <property type="entry name" value="MFS_1"/>
    <property type="match status" value="1"/>
</dbReference>
<feature type="transmembrane region" description="Helical" evidence="6">
    <location>
        <begin position="167"/>
        <end position="185"/>
    </location>
</feature>
<feature type="transmembrane region" description="Helical" evidence="6">
    <location>
        <begin position="43"/>
        <end position="68"/>
    </location>
</feature>
<dbReference type="GeneID" id="57132854"/>
<dbReference type="EMBL" id="OKRC01000006">
    <property type="protein sequence ID" value="SPE21525.1"/>
    <property type="molecule type" value="Genomic_DNA"/>
</dbReference>
<dbReference type="InterPro" id="IPR011701">
    <property type="entry name" value="MFS"/>
</dbReference>
<keyword evidence="4 6" id="KW-1133">Transmembrane helix</keyword>
<dbReference type="GO" id="GO:0022857">
    <property type="term" value="F:transmembrane transporter activity"/>
    <property type="evidence" value="ECO:0007669"/>
    <property type="project" value="InterPro"/>
</dbReference>
<evidence type="ECO:0000313" key="9">
    <source>
        <dbReference type="Proteomes" id="UP000239650"/>
    </source>
</evidence>
<evidence type="ECO:0000259" key="7">
    <source>
        <dbReference type="PROSITE" id="PS50850"/>
    </source>
</evidence>
<dbReference type="InterPro" id="IPR020846">
    <property type="entry name" value="MFS_dom"/>
</dbReference>
<dbReference type="PROSITE" id="PS50850">
    <property type="entry name" value="MFS"/>
    <property type="match status" value="1"/>
</dbReference>
<dbReference type="Proteomes" id="UP000239650">
    <property type="component" value="Unassembled WGS sequence"/>
</dbReference>
<comment type="subcellular location">
    <subcellularLocation>
        <location evidence="1">Cell membrane</location>
        <topology evidence="1">Multi-pass membrane protein</topology>
    </subcellularLocation>
</comment>
<feature type="transmembrane region" description="Helical" evidence="6">
    <location>
        <begin position="343"/>
        <end position="362"/>
    </location>
</feature>
<dbReference type="GO" id="GO:0005886">
    <property type="term" value="C:plasma membrane"/>
    <property type="evidence" value="ECO:0007669"/>
    <property type="project" value="UniProtKB-SubCell"/>
</dbReference>
<protein>
    <submittedName>
        <fullName evidence="8">Inner membrane transport protein YnfM</fullName>
    </submittedName>
</protein>
<dbReference type="PANTHER" id="PTHR42910">
    <property type="entry name" value="TRANSPORTER SCO4007-RELATED"/>
    <property type="match status" value="1"/>
</dbReference>
<name>A0AAE8LW89_LATSK</name>
<evidence type="ECO:0000256" key="2">
    <source>
        <dbReference type="ARBA" id="ARBA00022448"/>
    </source>
</evidence>
<evidence type="ECO:0000256" key="6">
    <source>
        <dbReference type="SAM" id="Phobius"/>
    </source>
</evidence>
<feature type="transmembrane region" description="Helical" evidence="6">
    <location>
        <begin position="104"/>
        <end position="129"/>
    </location>
</feature>
<dbReference type="AlphaFoldDB" id="A0AAE8LW89"/>
<feature type="transmembrane region" description="Helical" evidence="6">
    <location>
        <begin position="281"/>
        <end position="300"/>
    </location>
</feature>
<gene>
    <name evidence="8" type="primary">ynfM</name>
    <name evidence="8" type="ORF">LAS9267_01409</name>
</gene>
<dbReference type="Gene3D" id="1.20.1250.20">
    <property type="entry name" value="MFS general substrate transporter like domains"/>
    <property type="match status" value="1"/>
</dbReference>
<evidence type="ECO:0000256" key="1">
    <source>
        <dbReference type="ARBA" id="ARBA00004651"/>
    </source>
</evidence>
<evidence type="ECO:0000256" key="4">
    <source>
        <dbReference type="ARBA" id="ARBA00022989"/>
    </source>
</evidence>
<accession>A0AAE8LW89</accession>
<reference evidence="8 9" key="1">
    <citation type="submission" date="2018-02" db="EMBL/GenBank/DDBJ databases">
        <authorList>
            <person name="Rodrigo-Torres L."/>
            <person name="Arahal R. D."/>
            <person name="Lucena T."/>
        </authorList>
    </citation>
    <scope>NUCLEOTIDE SEQUENCE [LARGE SCALE GENOMIC DNA]</scope>
    <source>
        <strain evidence="8 9">CECT 9267</strain>
    </source>
</reference>
<keyword evidence="3 6" id="KW-0812">Transmembrane</keyword>
<feature type="transmembrane region" description="Helical" evidence="6">
    <location>
        <begin position="368"/>
        <end position="390"/>
    </location>
</feature>
<keyword evidence="2" id="KW-0813">Transport</keyword>
<evidence type="ECO:0000313" key="8">
    <source>
        <dbReference type="EMBL" id="SPE21525.1"/>
    </source>
</evidence>
<proteinExistence type="predicted"/>